<dbReference type="Gene3D" id="3.10.20.90">
    <property type="entry name" value="Phosphatidylinositol 3-kinase Catalytic Subunit, Chain A, domain 1"/>
    <property type="match status" value="1"/>
</dbReference>
<dbReference type="EMBL" id="UYSL01019893">
    <property type="protein sequence ID" value="VDL71074.1"/>
    <property type="molecule type" value="Genomic_DNA"/>
</dbReference>
<evidence type="ECO:0000313" key="3">
    <source>
        <dbReference type="Proteomes" id="UP000271162"/>
    </source>
</evidence>
<name>A0A0N4XX15_NIPBR</name>
<dbReference type="WBParaSite" id="NBR_0000748401-mRNA-1">
    <property type="protein sequence ID" value="NBR_0000748401-mRNA-1"/>
    <property type="gene ID" value="NBR_0000748401"/>
</dbReference>
<proteinExistence type="predicted"/>
<accession>A0A0N4XX15</accession>
<reference evidence="2 3" key="2">
    <citation type="submission" date="2018-11" db="EMBL/GenBank/DDBJ databases">
        <authorList>
            <consortium name="Pathogen Informatics"/>
        </authorList>
    </citation>
    <scope>NUCLEOTIDE SEQUENCE [LARGE SCALE GENOMIC DNA]</scope>
</reference>
<dbReference type="SUPFAM" id="SSF54236">
    <property type="entry name" value="Ubiquitin-like"/>
    <property type="match status" value="1"/>
</dbReference>
<dbReference type="STRING" id="27835.A0A0N4XX15"/>
<reference evidence="4" key="1">
    <citation type="submission" date="2017-02" db="UniProtKB">
        <authorList>
            <consortium name="WormBaseParasite"/>
        </authorList>
    </citation>
    <scope>IDENTIFICATION</scope>
</reference>
<dbReference type="InterPro" id="IPR000626">
    <property type="entry name" value="Ubiquitin-like_dom"/>
</dbReference>
<sequence>MESERKMVANKPCAIDSVLVIGLAHSSAFSRRNPFEMRLRVLVYNKVRKLAGHEFFIDVKENDTIEKVKLAIEDATSVPHEIQWIIFGVRNLEDTVRLSDHHIRDGYTIYSVPTYVEIQSMPNL</sequence>
<dbReference type="OMA" id="YNKTRNF"/>
<feature type="domain" description="Ubiquitin-like" evidence="1">
    <location>
        <begin position="43"/>
        <end position="110"/>
    </location>
</feature>
<dbReference type="SMART" id="SM00213">
    <property type="entry name" value="UBQ"/>
    <property type="match status" value="1"/>
</dbReference>
<dbReference type="CDD" id="cd17039">
    <property type="entry name" value="Ubl_ubiquitin_like"/>
    <property type="match status" value="1"/>
</dbReference>
<dbReference type="Proteomes" id="UP000271162">
    <property type="component" value="Unassembled WGS sequence"/>
</dbReference>
<gene>
    <name evidence="2" type="ORF">NBR_LOCUS7485</name>
</gene>
<evidence type="ECO:0000259" key="1">
    <source>
        <dbReference type="PROSITE" id="PS50053"/>
    </source>
</evidence>
<dbReference type="Pfam" id="PF00240">
    <property type="entry name" value="ubiquitin"/>
    <property type="match status" value="1"/>
</dbReference>
<dbReference type="AlphaFoldDB" id="A0A0N4XX15"/>
<evidence type="ECO:0000313" key="2">
    <source>
        <dbReference type="EMBL" id="VDL71074.1"/>
    </source>
</evidence>
<dbReference type="InterPro" id="IPR029071">
    <property type="entry name" value="Ubiquitin-like_domsf"/>
</dbReference>
<keyword evidence="3" id="KW-1185">Reference proteome</keyword>
<dbReference type="PROSITE" id="PS50053">
    <property type="entry name" value="UBIQUITIN_2"/>
    <property type="match status" value="1"/>
</dbReference>
<evidence type="ECO:0000313" key="4">
    <source>
        <dbReference type="WBParaSite" id="NBR_0000748401-mRNA-1"/>
    </source>
</evidence>
<organism evidence="4">
    <name type="scientific">Nippostrongylus brasiliensis</name>
    <name type="common">Rat hookworm</name>
    <dbReference type="NCBI Taxonomy" id="27835"/>
    <lineage>
        <taxon>Eukaryota</taxon>
        <taxon>Metazoa</taxon>
        <taxon>Ecdysozoa</taxon>
        <taxon>Nematoda</taxon>
        <taxon>Chromadorea</taxon>
        <taxon>Rhabditida</taxon>
        <taxon>Rhabditina</taxon>
        <taxon>Rhabditomorpha</taxon>
        <taxon>Strongyloidea</taxon>
        <taxon>Heligmosomidae</taxon>
        <taxon>Nippostrongylus</taxon>
    </lineage>
</organism>
<protein>
    <submittedName>
        <fullName evidence="4">Ubiquitin-like domain-containing protein</fullName>
    </submittedName>
</protein>